<feature type="region of interest" description="Disordered" evidence="1">
    <location>
        <begin position="1"/>
        <end position="47"/>
    </location>
</feature>
<proteinExistence type="predicted"/>
<dbReference type="Proteomes" id="UP000186002">
    <property type="component" value="Unassembled WGS sequence"/>
</dbReference>
<sequence length="304" mass="34364">MLGNGIDTRLSKPASSGRSSKPKSGAFAQPPESFLSSGGPNLEPVEDQLKRERLFQVQIRSRKAAEDEQARKGRFTDTEEVRAANMRIAGEMIQTFGGALPTMAAAVASRFEVPVREFLHLLRTEFTNIRAKEAEQLRERAWEHTLIDDVVGQAYEAAGESPPWRELRDCALGSDYARGQIPAGAVILTLGVDVQDERCEWHLDGWDQDLRRYVVDYGVVPCYIGEKETHKELDAVVNQTWVNAYVYRLELDMTRSTEMHTRLKSWGWVKRYAKHLLSRAEVGIQNALICFLFVPVVEGMLIVR</sequence>
<dbReference type="STRING" id="735517.SAMN05444272_4307"/>
<dbReference type="InterPro" id="IPR046454">
    <property type="entry name" value="GpA_endonuclease"/>
</dbReference>
<keyword evidence="4" id="KW-1185">Reference proteome</keyword>
<dbReference type="AlphaFoldDB" id="A0A1M7PCZ5"/>
<dbReference type="EMBL" id="FRBW01000007">
    <property type="protein sequence ID" value="SHN14785.1"/>
    <property type="molecule type" value="Genomic_DNA"/>
</dbReference>
<name>A0A1M7PCZ5_9HYPH</name>
<dbReference type="Pfam" id="PF20454">
    <property type="entry name" value="GpA_nuclease"/>
    <property type="match status" value="1"/>
</dbReference>
<evidence type="ECO:0000313" key="3">
    <source>
        <dbReference type="EMBL" id="SHN14785.1"/>
    </source>
</evidence>
<organism evidence="3 4">
    <name type="scientific">Roseibium suaedae</name>
    <dbReference type="NCBI Taxonomy" id="735517"/>
    <lineage>
        <taxon>Bacteria</taxon>
        <taxon>Pseudomonadati</taxon>
        <taxon>Pseudomonadota</taxon>
        <taxon>Alphaproteobacteria</taxon>
        <taxon>Hyphomicrobiales</taxon>
        <taxon>Stappiaceae</taxon>
        <taxon>Roseibium</taxon>
    </lineage>
</organism>
<dbReference type="GO" id="GO:0004519">
    <property type="term" value="F:endonuclease activity"/>
    <property type="evidence" value="ECO:0007669"/>
    <property type="project" value="InterPro"/>
</dbReference>
<protein>
    <submittedName>
        <fullName evidence="3">Phage terminase large subunit (GpA)</fullName>
    </submittedName>
</protein>
<evidence type="ECO:0000256" key="1">
    <source>
        <dbReference type="SAM" id="MobiDB-lite"/>
    </source>
</evidence>
<accession>A0A1M7PCZ5</accession>
<gene>
    <name evidence="3" type="ORF">SAMN05444272_4307</name>
</gene>
<evidence type="ECO:0000259" key="2">
    <source>
        <dbReference type="Pfam" id="PF20454"/>
    </source>
</evidence>
<reference evidence="3 4" key="1">
    <citation type="submission" date="2016-11" db="EMBL/GenBank/DDBJ databases">
        <authorList>
            <person name="Jaros S."/>
            <person name="Januszkiewicz K."/>
            <person name="Wedrychowicz H."/>
        </authorList>
    </citation>
    <scope>NUCLEOTIDE SEQUENCE [LARGE SCALE GENOMIC DNA]</scope>
    <source>
        <strain evidence="3 4">DSM 22153</strain>
    </source>
</reference>
<evidence type="ECO:0000313" key="4">
    <source>
        <dbReference type="Proteomes" id="UP000186002"/>
    </source>
</evidence>
<feature type="domain" description="Terminase large subunit GpA endonuclease" evidence="2">
    <location>
        <begin position="144"/>
        <end position="244"/>
    </location>
</feature>